<organism evidence="2">
    <name type="scientific">viral metagenome</name>
    <dbReference type="NCBI Taxonomy" id="1070528"/>
    <lineage>
        <taxon>unclassified sequences</taxon>
        <taxon>metagenomes</taxon>
        <taxon>organismal metagenomes</taxon>
    </lineage>
</organism>
<sequence length="56" mass="6065">MTDGIIGALIGMGSITVVNVVTVAFFYGKLCGRVDANTWKISKLWTRVFNNTAKGE</sequence>
<accession>A0A6M3XSR5</accession>
<dbReference type="AlphaFoldDB" id="A0A6M3XSR5"/>
<keyword evidence="1" id="KW-0472">Membrane</keyword>
<evidence type="ECO:0000313" key="2">
    <source>
        <dbReference type="EMBL" id="QJI00897.1"/>
    </source>
</evidence>
<dbReference type="EMBL" id="MT144883">
    <property type="protein sequence ID" value="QJI00897.1"/>
    <property type="molecule type" value="Genomic_DNA"/>
</dbReference>
<protein>
    <submittedName>
        <fullName evidence="2">Uncharacterized protein</fullName>
    </submittedName>
</protein>
<keyword evidence="1" id="KW-1133">Transmembrane helix</keyword>
<evidence type="ECO:0000256" key="1">
    <source>
        <dbReference type="SAM" id="Phobius"/>
    </source>
</evidence>
<feature type="transmembrane region" description="Helical" evidence="1">
    <location>
        <begin position="6"/>
        <end position="27"/>
    </location>
</feature>
<gene>
    <name evidence="2" type="ORF">TM448B02153_0011</name>
</gene>
<proteinExistence type="predicted"/>
<keyword evidence="1" id="KW-0812">Transmembrane</keyword>
<reference evidence="2" key="1">
    <citation type="submission" date="2020-03" db="EMBL/GenBank/DDBJ databases">
        <title>The deep terrestrial virosphere.</title>
        <authorList>
            <person name="Holmfeldt K."/>
            <person name="Nilsson E."/>
            <person name="Simone D."/>
            <person name="Lopez-Fernandez M."/>
            <person name="Wu X."/>
            <person name="de Brujin I."/>
            <person name="Lundin D."/>
            <person name="Andersson A."/>
            <person name="Bertilsson S."/>
            <person name="Dopson M."/>
        </authorList>
    </citation>
    <scope>NUCLEOTIDE SEQUENCE</scope>
    <source>
        <strain evidence="2">TM448B02153</strain>
    </source>
</reference>
<name>A0A6M3XSR5_9ZZZZ</name>